<accession>A0A433QE10</accession>
<organism evidence="1 2">
    <name type="scientific">Jimgerdemannia flammicorona</name>
    <dbReference type="NCBI Taxonomy" id="994334"/>
    <lineage>
        <taxon>Eukaryota</taxon>
        <taxon>Fungi</taxon>
        <taxon>Fungi incertae sedis</taxon>
        <taxon>Mucoromycota</taxon>
        <taxon>Mucoromycotina</taxon>
        <taxon>Endogonomycetes</taxon>
        <taxon>Endogonales</taxon>
        <taxon>Endogonaceae</taxon>
        <taxon>Jimgerdemannia</taxon>
    </lineage>
</organism>
<proteinExistence type="predicted"/>
<name>A0A433QE10_9FUNG</name>
<reference evidence="1 2" key="1">
    <citation type="journal article" date="2018" name="New Phytol.">
        <title>Phylogenomics of Endogonaceae and evolution of mycorrhizas within Mucoromycota.</title>
        <authorList>
            <person name="Chang Y."/>
            <person name="Desiro A."/>
            <person name="Na H."/>
            <person name="Sandor L."/>
            <person name="Lipzen A."/>
            <person name="Clum A."/>
            <person name="Barry K."/>
            <person name="Grigoriev I.V."/>
            <person name="Martin F.M."/>
            <person name="Stajich J.E."/>
            <person name="Smith M.E."/>
            <person name="Bonito G."/>
            <person name="Spatafora J.W."/>
        </authorList>
    </citation>
    <scope>NUCLEOTIDE SEQUENCE [LARGE SCALE GENOMIC DNA]</scope>
    <source>
        <strain evidence="1 2">AD002</strain>
    </source>
</reference>
<sequence length="92" mass="10123">MAETRPTQCFHKNLPVRPAGTNTIEGYCHVFAYNSPLTKPITALYTSQKVVTHAISAPDRSPLYLEEKYPGTLRNEAAEGVALQFANATKLT</sequence>
<protein>
    <submittedName>
        <fullName evidence="1">Uncharacterized protein</fullName>
    </submittedName>
</protein>
<dbReference type="Proteomes" id="UP000274822">
    <property type="component" value="Unassembled WGS sequence"/>
</dbReference>
<gene>
    <name evidence="1" type="ORF">BC938DRAFT_482450</name>
</gene>
<dbReference type="AlphaFoldDB" id="A0A433QE10"/>
<keyword evidence="2" id="KW-1185">Reference proteome</keyword>
<comment type="caution">
    <text evidence="1">The sequence shown here is derived from an EMBL/GenBank/DDBJ whole genome shotgun (WGS) entry which is preliminary data.</text>
</comment>
<evidence type="ECO:0000313" key="2">
    <source>
        <dbReference type="Proteomes" id="UP000274822"/>
    </source>
</evidence>
<evidence type="ECO:0000313" key="1">
    <source>
        <dbReference type="EMBL" id="RUS28023.1"/>
    </source>
</evidence>
<dbReference type="EMBL" id="RBNJ01007333">
    <property type="protein sequence ID" value="RUS28023.1"/>
    <property type="molecule type" value="Genomic_DNA"/>
</dbReference>